<name>A0A8K0JTU8_LADFU</name>
<sequence length="155" mass="17707">MKCEIFATFYYKISTDKKPKHEMCPSNQIHGASGYALKPKHPKLLDANLQKVLSTIYEELSLDTLLQMCVRNFIQNDNEDFKKTARQIKPFIASCVFNEGFSPILKIMDIMGIQIGVYVETLAATCDGKRLGQLECLVAYESHKQQKARRTKKLN</sequence>
<proteinExistence type="predicted"/>
<dbReference type="EMBL" id="KZ308124">
    <property type="protein sequence ID" value="KAG8222134.1"/>
    <property type="molecule type" value="Genomic_DNA"/>
</dbReference>
<comment type="caution">
    <text evidence="1">The sequence shown here is derived from an EMBL/GenBank/DDBJ whole genome shotgun (WGS) entry which is preliminary data.</text>
</comment>
<dbReference type="AlphaFoldDB" id="A0A8K0JTU8"/>
<reference evidence="1" key="1">
    <citation type="submission" date="2013-04" db="EMBL/GenBank/DDBJ databases">
        <authorList>
            <person name="Qu J."/>
            <person name="Murali S.C."/>
            <person name="Bandaranaike D."/>
            <person name="Bellair M."/>
            <person name="Blankenburg K."/>
            <person name="Chao H."/>
            <person name="Dinh H."/>
            <person name="Doddapaneni H."/>
            <person name="Downs B."/>
            <person name="Dugan-Rocha S."/>
            <person name="Elkadiri S."/>
            <person name="Gnanaolivu R.D."/>
            <person name="Hernandez B."/>
            <person name="Javaid M."/>
            <person name="Jayaseelan J.C."/>
            <person name="Lee S."/>
            <person name="Li M."/>
            <person name="Ming W."/>
            <person name="Munidasa M."/>
            <person name="Muniz J."/>
            <person name="Nguyen L."/>
            <person name="Ongeri F."/>
            <person name="Osuji N."/>
            <person name="Pu L.-L."/>
            <person name="Puazo M."/>
            <person name="Qu C."/>
            <person name="Quiroz J."/>
            <person name="Raj R."/>
            <person name="Weissenberger G."/>
            <person name="Xin Y."/>
            <person name="Zou X."/>
            <person name="Han Y."/>
            <person name="Richards S."/>
            <person name="Worley K."/>
            <person name="Muzny D."/>
            <person name="Gibbs R."/>
        </authorList>
    </citation>
    <scope>NUCLEOTIDE SEQUENCE</scope>
    <source>
        <strain evidence="1">Sampled in the wild</strain>
    </source>
</reference>
<reference evidence="1" key="2">
    <citation type="submission" date="2017-10" db="EMBL/GenBank/DDBJ databases">
        <title>Ladona fulva Genome sequencing and assembly.</title>
        <authorList>
            <person name="Murali S."/>
            <person name="Richards S."/>
            <person name="Bandaranaike D."/>
            <person name="Bellair M."/>
            <person name="Blankenburg K."/>
            <person name="Chao H."/>
            <person name="Dinh H."/>
            <person name="Doddapaneni H."/>
            <person name="Dugan-Rocha S."/>
            <person name="Elkadiri S."/>
            <person name="Gnanaolivu R."/>
            <person name="Hernandez B."/>
            <person name="Skinner E."/>
            <person name="Javaid M."/>
            <person name="Lee S."/>
            <person name="Li M."/>
            <person name="Ming W."/>
            <person name="Munidasa M."/>
            <person name="Muniz J."/>
            <person name="Nguyen L."/>
            <person name="Hughes D."/>
            <person name="Osuji N."/>
            <person name="Pu L.-L."/>
            <person name="Puazo M."/>
            <person name="Qu C."/>
            <person name="Quiroz J."/>
            <person name="Raj R."/>
            <person name="Weissenberger G."/>
            <person name="Xin Y."/>
            <person name="Zou X."/>
            <person name="Han Y."/>
            <person name="Worley K."/>
            <person name="Muzny D."/>
            <person name="Gibbs R."/>
        </authorList>
    </citation>
    <scope>NUCLEOTIDE SEQUENCE</scope>
    <source>
        <strain evidence="1">Sampled in the wild</strain>
    </source>
</reference>
<dbReference type="Proteomes" id="UP000792457">
    <property type="component" value="Unassembled WGS sequence"/>
</dbReference>
<organism evidence="1 2">
    <name type="scientific">Ladona fulva</name>
    <name type="common">Scarce chaser dragonfly</name>
    <name type="synonym">Libellula fulva</name>
    <dbReference type="NCBI Taxonomy" id="123851"/>
    <lineage>
        <taxon>Eukaryota</taxon>
        <taxon>Metazoa</taxon>
        <taxon>Ecdysozoa</taxon>
        <taxon>Arthropoda</taxon>
        <taxon>Hexapoda</taxon>
        <taxon>Insecta</taxon>
        <taxon>Pterygota</taxon>
        <taxon>Palaeoptera</taxon>
        <taxon>Odonata</taxon>
        <taxon>Epiprocta</taxon>
        <taxon>Anisoptera</taxon>
        <taxon>Libelluloidea</taxon>
        <taxon>Libellulidae</taxon>
        <taxon>Ladona</taxon>
    </lineage>
</organism>
<gene>
    <name evidence="1" type="ORF">J437_LFUL002131</name>
</gene>
<evidence type="ECO:0000313" key="1">
    <source>
        <dbReference type="EMBL" id="KAG8222134.1"/>
    </source>
</evidence>
<evidence type="ECO:0000313" key="2">
    <source>
        <dbReference type="Proteomes" id="UP000792457"/>
    </source>
</evidence>
<keyword evidence="2" id="KW-1185">Reference proteome</keyword>
<accession>A0A8K0JTU8</accession>
<protein>
    <submittedName>
        <fullName evidence="1">Uncharacterized protein</fullName>
    </submittedName>
</protein>